<dbReference type="Proteomes" id="UP001166251">
    <property type="component" value="Unassembled WGS sequence"/>
</dbReference>
<comment type="caution">
    <text evidence="2">The sequence shown here is derived from an EMBL/GenBank/DDBJ whole genome shotgun (WGS) entry which is preliminary data.</text>
</comment>
<dbReference type="EC" id="2.4.-.-" evidence="2"/>
<dbReference type="SUPFAM" id="SSF53448">
    <property type="entry name" value="Nucleotide-diphospho-sugar transferases"/>
    <property type="match status" value="1"/>
</dbReference>
<dbReference type="EMBL" id="JAHZSS010000013">
    <property type="protein sequence ID" value="MBW8191614.1"/>
    <property type="molecule type" value="Genomic_DNA"/>
</dbReference>
<dbReference type="PANTHER" id="PTHR43685:SF2">
    <property type="entry name" value="GLYCOSYLTRANSFERASE 2-LIKE DOMAIN-CONTAINING PROTEIN"/>
    <property type="match status" value="1"/>
</dbReference>
<gene>
    <name evidence="2" type="ORF">K0504_11250</name>
</gene>
<dbReference type="InterPro" id="IPR050834">
    <property type="entry name" value="Glycosyltransf_2"/>
</dbReference>
<dbReference type="InterPro" id="IPR029044">
    <property type="entry name" value="Nucleotide-diphossugar_trans"/>
</dbReference>
<protein>
    <submittedName>
        <fullName evidence="2">Glycosyltransferase</fullName>
        <ecNumber evidence="2">2.4.-.-</ecNumber>
    </submittedName>
</protein>
<evidence type="ECO:0000313" key="3">
    <source>
        <dbReference type="Proteomes" id="UP001166251"/>
    </source>
</evidence>
<accession>A0ABS7EGY8</accession>
<dbReference type="Gene3D" id="3.90.550.10">
    <property type="entry name" value="Spore Coat Polysaccharide Biosynthesis Protein SpsA, Chain A"/>
    <property type="match status" value="1"/>
</dbReference>
<reference evidence="2" key="1">
    <citation type="submission" date="2021-07" db="EMBL/GenBank/DDBJ databases">
        <title>Neiella marina sp. nov., isolated from the intestinal content of sea cucumber Apostichopus japonicus.</title>
        <authorList>
            <person name="Bai X."/>
        </authorList>
    </citation>
    <scope>NUCLEOTIDE SEQUENCE</scope>
    <source>
        <strain evidence="2">126</strain>
    </source>
</reference>
<keyword evidence="2" id="KW-0808">Transferase</keyword>
<evidence type="ECO:0000313" key="2">
    <source>
        <dbReference type="EMBL" id="MBW8191614.1"/>
    </source>
</evidence>
<dbReference type="PANTHER" id="PTHR43685">
    <property type="entry name" value="GLYCOSYLTRANSFERASE"/>
    <property type="match status" value="1"/>
</dbReference>
<keyword evidence="2" id="KW-0328">Glycosyltransferase</keyword>
<dbReference type="Pfam" id="PF00535">
    <property type="entry name" value="Glycos_transf_2"/>
    <property type="match status" value="1"/>
</dbReference>
<sequence>MMKTVTIGMPLYNNGRTLRRAVDSILAQTHTNFKLILSDDGSSDDTWAICEDYQRLDDRIEIIRQEKNLYYKNFFYLVERADTDYFCWLAGDDYLAEDFLTHTLNELEQDLGLISCNSQCQFENEDGSTFLAKGAFSIEQDDKTERLVSYLSHPFDNSRMYGVFRRQVILDCFPDEIFHAYDWALSALTLCYGKQRCLSETLMFREKTPTFSYSKMLTRDHRFFLYRAFPVLYMSFFLLKHKQFPINFRTVMALLKLNFKKREEYLRNR</sequence>
<dbReference type="InterPro" id="IPR001173">
    <property type="entry name" value="Glyco_trans_2-like"/>
</dbReference>
<organism evidence="2 3">
    <name type="scientific">Neiella holothuriorum</name>
    <dbReference type="NCBI Taxonomy" id="2870530"/>
    <lineage>
        <taxon>Bacteria</taxon>
        <taxon>Pseudomonadati</taxon>
        <taxon>Pseudomonadota</taxon>
        <taxon>Gammaproteobacteria</taxon>
        <taxon>Alteromonadales</taxon>
        <taxon>Echinimonadaceae</taxon>
        <taxon>Neiella</taxon>
    </lineage>
</organism>
<feature type="domain" description="Glycosyltransferase 2-like" evidence="1">
    <location>
        <begin position="6"/>
        <end position="169"/>
    </location>
</feature>
<name>A0ABS7EGY8_9GAMM</name>
<dbReference type="RefSeq" id="WP_220104296.1">
    <property type="nucleotide sequence ID" value="NZ_JAHZSS010000013.1"/>
</dbReference>
<keyword evidence="3" id="KW-1185">Reference proteome</keyword>
<dbReference type="GO" id="GO:0016757">
    <property type="term" value="F:glycosyltransferase activity"/>
    <property type="evidence" value="ECO:0007669"/>
    <property type="project" value="UniProtKB-KW"/>
</dbReference>
<proteinExistence type="predicted"/>
<evidence type="ECO:0000259" key="1">
    <source>
        <dbReference type="Pfam" id="PF00535"/>
    </source>
</evidence>